<name>A0A354YXU6_9FIRM</name>
<accession>A0A354YXU6</accession>
<feature type="non-terminal residue" evidence="3">
    <location>
        <position position="1"/>
    </location>
</feature>
<gene>
    <name evidence="3" type="ORF">DDZ44_03800</name>
</gene>
<feature type="region of interest" description="Disordered" evidence="1">
    <location>
        <begin position="75"/>
        <end position="99"/>
    </location>
</feature>
<sequence length="99" mass="10318">GGEEEVMKKGGILQAGLKEVEVLCFPQDLPEYLSADISSLEIGDTLHVADLIVPAEVEILTEAEAVIASILAPSKATAGEEEGVEGAGEGEEAEEKPEQ</sequence>
<dbReference type="PANTHER" id="PTHR33284:SF1">
    <property type="entry name" value="RIBOSOMAL PROTEIN L25_GLN-TRNA SYNTHETASE, ANTI-CODON-BINDING DOMAIN-CONTAINING PROTEIN"/>
    <property type="match status" value="1"/>
</dbReference>
<dbReference type="AlphaFoldDB" id="A0A354YXU6"/>
<dbReference type="SUPFAM" id="SSF50715">
    <property type="entry name" value="Ribosomal protein L25-like"/>
    <property type="match status" value="1"/>
</dbReference>
<dbReference type="EMBL" id="DNZF01000082">
    <property type="protein sequence ID" value="HBK53047.1"/>
    <property type="molecule type" value="Genomic_DNA"/>
</dbReference>
<dbReference type="Pfam" id="PF14693">
    <property type="entry name" value="Ribosomal_TL5_C"/>
    <property type="match status" value="1"/>
</dbReference>
<dbReference type="GO" id="GO:0003735">
    <property type="term" value="F:structural constituent of ribosome"/>
    <property type="evidence" value="ECO:0007669"/>
    <property type="project" value="InterPro"/>
</dbReference>
<dbReference type="GO" id="GO:0008097">
    <property type="term" value="F:5S rRNA binding"/>
    <property type="evidence" value="ECO:0007669"/>
    <property type="project" value="TreeGrafter"/>
</dbReference>
<evidence type="ECO:0000256" key="1">
    <source>
        <dbReference type="SAM" id="MobiDB-lite"/>
    </source>
</evidence>
<dbReference type="GO" id="GO:0022625">
    <property type="term" value="C:cytosolic large ribosomal subunit"/>
    <property type="evidence" value="ECO:0007669"/>
    <property type="project" value="TreeGrafter"/>
</dbReference>
<dbReference type="Gene3D" id="2.170.120.20">
    <property type="entry name" value="Ribosomal protein L25, beta domain"/>
    <property type="match status" value="1"/>
</dbReference>
<evidence type="ECO:0000313" key="3">
    <source>
        <dbReference type="EMBL" id="HBK53047.1"/>
    </source>
</evidence>
<dbReference type="InterPro" id="IPR011035">
    <property type="entry name" value="Ribosomal_bL25/Gln-tRNA_synth"/>
</dbReference>
<evidence type="ECO:0000259" key="2">
    <source>
        <dbReference type="Pfam" id="PF14693"/>
    </source>
</evidence>
<reference evidence="3 4" key="1">
    <citation type="journal article" date="2018" name="Nat. Biotechnol.">
        <title>A standardized bacterial taxonomy based on genome phylogeny substantially revises the tree of life.</title>
        <authorList>
            <person name="Parks D.H."/>
            <person name="Chuvochina M."/>
            <person name="Waite D.W."/>
            <person name="Rinke C."/>
            <person name="Skarshewski A."/>
            <person name="Chaumeil P.A."/>
            <person name="Hugenholtz P."/>
        </authorList>
    </citation>
    <scope>NUCLEOTIDE SEQUENCE [LARGE SCALE GENOMIC DNA]</scope>
    <source>
        <strain evidence="3">UBA10948</strain>
    </source>
</reference>
<dbReference type="InterPro" id="IPR020057">
    <property type="entry name" value="Ribosomal_bL25_b-dom"/>
</dbReference>
<feature type="domain" description="Large ribosomal subunit protein bL25 beta" evidence="2">
    <location>
        <begin position="2"/>
        <end position="73"/>
    </location>
</feature>
<dbReference type="PANTHER" id="PTHR33284">
    <property type="entry name" value="RIBOSOMAL PROTEIN L25/GLN-TRNA SYNTHETASE, ANTI-CODON-BINDING DOMAIN-CONTAINING PROTEIN"/>
    <property type="match status" value="1"/>
</dbReference>
<dbReference type="InterPro" id="IPR037121">
    <property type="entry name" value="Ribosomal_bL25_C"/>
</dbReference>
<feature type="compositionally biased region" description="Acidic residues" evidence="1">
    <location>
        <begin position="79"/>
        <end position="99"/>
    </location>
</feature>
<keyword evidence="3" id="KW-0687">Ribonucleoprotein</keyword>
<evidence type="ECO:0000313" key="4">
    <source>
        <dbReference type="Proteomes" id="UP000263273"/>
    </source>
</evidence>
<protein>
    <submittedName>
        <fullName evidence="3">50S ribosomal protein L25</fullName>
    </submittedName>
</protein>
<dbReference type="InterPro" id="IPR020930">
    <property type="entry name" value="Ribosomal_uL5_bac-type"/>
</dbReference>
<dbReference type="Proteomes" id="UP000263273">
    <property type="component" value="Unassembled WGS sequence"/>
</dbReference>
<proteinExistence type="predicted"/>
<comment type="caution">
    <text evidence="3">The sequence shown here is derived from an EMBL/GenBank/DDBJ whole genome shotgun (WGS) entry which is preliminary data.</text>
</comment>
<dbReference type="GO" id="GO:0006412">
    <property type="term" value="P:translation"/>
    <property type="evidence" value="ECO:0007669"/>
    <property type="project" value="InterPro"/>
</dbReference>
<organism evidence="3 4">
    <name type="scientific">Syntrophomonas wolfei</name>
    <dbReference type="NCBI Taxonomy" id="863"/>
    <lineage>
        <taxon>Bacteria</taxon>
        <taxon>Bacillati</taxon>
        <taxon>Bacillota</taxon>
        <taxon>Clostridia</taxon>
        <taxon>Eubacteriales</taxon>
        <taxon>Syntrophomonadaceae</taxon>
        <taxon>Syntrophomonas</taxon>
    </lineage>
</organism>
<keyword evidence="3" id="KW-0689">Ribosomal protein</keyword>